<feature type="domain" description="HTH cro/C1-type" evidence="2">
    <location>
        <begin position="26"/>
        <end position="68"/>
    </location>
</feature>
<dbReference type="CDD" id="cd00093">
    <property type="entry name" value="HTH_XRE"/>
    <property type="match status" value="1"/>
</dbReference>
<reference evidence="4" key="1">
    <citation type="submission" date="2016-10" db="EMBL/GenBank/DDBJ databases">
        <authorList>
            <person name="Varghese N."/>
            <person name="Submissions S."/>
        </authorList>
    </citation>
    <scope>NUCLEOTIDE SEQUENCE [LARGE SCALE GENOMIC DNA]</scope>
    <source>
        <strain evidence="4">8N4</strain>
    </source>
</reference>
<organism evidence="3 4">
    <name type="scientific">Rosenbergiella nectarea</name>
    <dbReference type="NCBI Taxonomy" id="988801"/>
    <lineage>
        <taxon>Bacteria</taxon>
        <taxon>Pseudomonadati</taxon>
        <taxon>Pseudomonadota</taxon>
        <taxon>Gammaproteobacteria</taxon>
        <taxon>Enterobacterales</taxon>
        <taxon>Erwiniaceae</taxon>
        <taxon>Rosenbergiella</taxon>
    </lineage>
</organism>
<dbReference type="InterPro" id="IPR013430">
    <property type="entry name" value="Toxin_antidote_HigA"/>
</dbReference>
<evidence type="ECO:0000313" key="4">
    <source>
        <dbReference type="Proteomes" id="UP000242515"/>
    </source>
</evidence>
<dbReference type="PROSITE" id="PS50943">
    <property type="entry name" value="HTH_CROC1"/>
    <property type="match status" value="1"/>
</dbReference>
<dbReference type="InterPro" id="IPR010982">
    <property type="entry name" value="Lambda_DNA-bd_dom_sf"/>
</dbReference>
<dbReference type="SMART" id="SM00530">
    <property type="entry name" value="HTH_XRE"/>
    <property type="match status" value="1"/>
</dbReference>
<dbReference type="PANTHER" id="PTHR36924">
    <property type="entry name" value="ANTITOXIN HIGA-1"/>
    <property type="match status" value="1"/>
</dbReference>
<name>A0A1H9JEA4_9GAMM</name>
<proteinExistence type="predicted"/>
<dbReference type="InterPro" id="IPR001387">
    <property type="entry name" value="Cro/C1-type_HTH"/>
</dbReference>
<dbReference type="RefSeq" id="WP_092676302.1">
    <property type="nucleotide sequence ID" value="NZ_FOGC01000007.1"/>
</dbReference>
<evidence type="ECO:0000256" key="1">
    <source>
        <dbReference type="ARBA" id="ARBA00023125"/>
    </source>
</evidence>
<sequence>MSEMFNPPHVGEVIAEIIESIDIGTREFSRAMDISPSSAHRLLNGQTVVTPDMAVKLSAVLGNNPKFWLNLQANYSLYHAQSSVDTSHLRRLVADAPSPVMAQSKP</sequence>
<dbReference type="SUPFAM" id="SSF47413">
    <property type="entry name" value="lambda repressor-like DNA-binding domains"/>
    <property type="match status" value="1"/>
</dbReference>
<evidence type="ECO:0000313" key="3">
    <source>
        <dbReference type="EMBL" id="SEQ85087.1"/>
    </source>
</evidence>
<accession>A0A1H9JEA4</accession>
<dbReference type="EMBL" id="FOGC01000007">
    <property type="protein sequence ID" value="SEQ85087.1"/>
    <property type="molecule type" value="Genomic_DNA"/>
</dbReference>
<dbReference type="GO" id="GO:0003677">
    <property type="term" value="F:DNA binding"/>
    <property type="evidence" value="ECO:0007669"/>
    <property type="project" value="UniProtKB-KW"/>
</dbReference>
<dbReference type="Proteomes" id="UP000242515">
    <property type="component" value="Unassembled WGS sequence"/>
</dbReference>
<dbReference type="Gene3D" id="1.10.260.40">
    <property type="entry name" value="lambda repressor-like DNA-binding domains"/>
    <property type="match status" value="1"/>
</dbReference>
<dbReference type="PANTHER" id="PTHR36924:SF1">
    <property type="entry name" value="ANTITOXIN HIGA-1"/>
    <property type="match status" value="1"/>
</dbReference>
<dbReference type="OrthoDB" id="9793869at2"/>
<dbReference type="AlphaFoldDB" id="A0A1H9JEA4"/>
<dbReference type="STRING" id="988801.SAMN05216522_107134"/>
<dbReference type="NCBIfam" id="TIGR02607">
    <property type="entry name" value="antidote_HigA"/>
    <property type="match status" value="1"/>
</dbReference>
<protein>
    <submittedName>
        <fullName evidence="3">Addiction module antidote protein, HigA family</fullName>
    </submittedName>
</protein>
<evidence type="ECO:0000259" key="2">
    <source>
        <dbReference type="PROSITE" id="PS50943"/>
    </source>
</evidence>
<dbReference type="Pfam" id="PF01381">
    <property type="entry name" value="HTH_3"/>
    <property type="match status" value="1"/>
</dbReference>
<keyword evidence="1" id="KW-0238">DNA-binding</keyword>
<gene>
    <name evidence="3" type="ORF">SAMN05216522_107134</name>
</gene>
<keyword evidence="4" id="KW-1185">Reference proteome</keyword>